<keyword evidence="1" id="KW-0175">Coiled coil</keyword>
<keyword evidence="4" id="KW-1185">Reference proteome</keyword>
<dbReference type="Pfam" id="PF04286">
    <property type="entry name" value="DUF445"/>
    <property type="match status" value="1"/>
</dbReference>
<reference evidence="3 4" key="1">
    <citation type="submission" date="2020-04" db="EMBL/GenBank/DDBJ databases">
        <authorList>
            <person name="Hitch T.C.A."/>
            <person name="Wylensek D."/>
            <person name="Clavel T."/>
        </authorList>
    </citation>
    <scope>NUCLEOTIDE SEQUENCE [LARGE SCALE GENOMIC DNA]</scope>
    <source>
        <strain evidence="3 4">PG-130-P53-12</strain>
    </source>
</reference>
<dbReference type="PANTHER" id="PTHR38442">
    <property type="entry name" value="INNER MEMBRANE PROTEIN-RELATED"/>
    <property type="match status" value="1"/>
</dbReference>
<feature type="coiled-coil region" evidence="1">
    <location>
        <begin position="194"/>
        <end position="254"/>
    </location>
</feature>
<evidence type="ECO:0000256" key="2">
    <source>
        <dbReference type="SAM" id="Phobius"/>
    </source>
</evidence>
<dbReference type="RefSeq" id="WP_170076919.1">
    <property type="nucleotide sequence ID" value="NZ_JABAFA010000001.1"/>
</dbReference>
<keyword evidence="2" id="KW-1133">Transmembrane helix</keyword>
<sequence length="434" mass="49143">MLDWRRWNKADRTLCCAFFIFLLALAWHLQARGNPWANGFLFCAEAALVGGIADWFAVTALFRKPLGFPYHTALLPRRRDAFVKASVTMVQKEFFSRSKIFHHIERLHLLPMLLSYLAQQQTKEQALHRADHYLRGALLRQDSARQASVLAQGMRASLGGIAPEQVLCACSRWLRESGRDREGLACLSRILRKRAAAPETREAIEKQLEEYEREKTQETAFGSLFSSLAKAVGLVDLEEAAALMQKRLITLAEELGMQDSPLQEQVLGLFYEQVEILRKEQAFQNFLCDLKGTLLDGLPLEAIIEQLLQNMRTQLASPGEVGSQACIPALRPRLQELLSQEYDRLLALMETNGNLHHTVEHFLYDMLARSALHAQTLVGIIVQDVLSRLTDEQLNRLVYDKVEPDLLWIRMNGSIVGAGIGLLLYLLLLLAQRS</sequence>
<evidence type="ECO:0000313" key="3">
    <source>
        <dbReference type="EMBL" id="NMD98084.1"/>
    </source>
</evidence>
<dbReference type="GO" id="GO:0005886">
    <property type="term" value="C:plasma membrane"/>
    <property type="evidence" value="ECO:0007669"/>
    <property type="project" value="TreeGrafter"/>
</dbReference>
<evidence type="ECO:0000256" key="1">
    <source>
        <dbReference type="SAM" id="Coils"/>
    </source>
</evidence>
<protein>
    <submittedName>
        <fullName evidence="3">DUF445 domain-containing protein</fullName>
    </submittedName>
</protein>
<accession>A0A848B7Q4</accession>
<dbReference type="EMBL" id="JABAFA010000001">
    <property type="protein sequence ID" value="NMD98084.1"/>
    <property type="molecule type" value="Genomic_DNA"/>
</dbReference>
<comment type="caution">
    <text evidence="3">The sequence shown here is derived from an EMBL/GenBank/DDBJ whole genome shotgun (WGS) entry which is preliminary data.</text>
</comment>
<keyword evidence="2" id="KW-0812">Transmembrane</keyword>
<keyword evidence="2" id="KW-0472">Membrane</keyword>
<dbReference type="Proteomes" id="UP000543804">
    <property type="component" value="Unassembled WGS sequence"/>
</dbReference>
<dbReference type="PANTHER" id="PTHR38442:SF1">
    <property type="entry name" value="INNER MEMBRANE PROTEIN"/>
    <property type="match status" value="1"/>
</dbReference>
<dbReference type="AlphaFoldDB" id="A0A848B7Q4"/>
<feature type="transmembrane region" description="Helical" evidence="2">
    <location>
        <begin position="407"/>
        <end position="431"/>
    </location>
</feature>
<gene>
    <name evidence="3" type="ORF">HF878_01100</name>
</gene>
<name>A0A848B7Q4_9FIRM</name>
<proteinExistence type="predicted"/>
<dbReference type="InterPro" id="IPR007383">
    <property type="entry name" value="DUF445"/>
</dbReference>
<organism evidence="3 4">
    <name type="scientific">Selenomonas bovis</name>
    <dbReference type="NCBI Taxonomy" id="416586"/>
    <lineage>
        <taxon>Bacteria</taxon>
        <taxon>Bacillati</taxon>
        <taxon>Bacillota</taxon>
        <taxon>Negativicutes</taxon>
        <taxon>Selenomonadales</taxon>
        <taxon>Selenomonadaceae</taxon>
        <taxon>Selenomonas</taxon>
    </lineage>
</organism>
<evidence type="ECO:0000313" key="4">
    <source>
        <dbReference type="Proteomes" id="UP000543804"/>
    </source>
</evidence>